<evidence type="ECO:0000313" key="7">
    <source>
        <dbReference type="Proteomes" id="UP001345219"/>
    </source>
</evidence>
<organism evidence="6 7">
    <name type="scientific">Trapa incisa</name>
    <dbReference type="NCBI Taxonomy" id="236973"/>
    <lineage>
        <taxon>Eukaryota</taxon>
        <taxon>Viridiplantae</taxon>
        <taxon>Streptophyta</taxon>
        <taxon>Embryophyta</taxon>
        <taxon>Tracheophyta</taxon>
        <taxon>Spermatophyta</taxon>
        <taxon>Magnoliopsida</taxon>
        <taxon>eudicotyledons</taxon>
        <taxon>Gunneridae</taxon>
        <taxon>Pentapetalae</taxon>
        <taxon>rosids</taxon>
        <taxon>malvids</taxon>
        <taxon>Myrtales</taxon>
        <taxon>Lythraceae</taxon>
        <taxon>Trapa</taxon>
    </lineage>
</organism>
<proteinExistence type="inferred from homology"/>
<evidence type="ECO:0000256" key="2">
    <source>
        <dbReference type="ARBA" id="ARBA00022737"/>
    </source>
</evidence>
<accession>A0AAN7K0Q7</accession>
<dbReference type="InterPro" id="IPR027417">
    <property type="entry name" value="P-loop_NTPase"/>
</dbReference>
<dbReference type="Gene3D" id="3.40.50.300">
    <property type="entry name" value="P-loop containing nucleotide triphosphate hydrolases"/>
    <property type="match status" value="1"/>
</dbReference>
<dbReference type="PANTHER" id="PTHR43572">
    <property type="entry name" value="CHAPERONE PROTEIN CLPD, CHLOROPLASTIC"/>
    <property type="match status" value="1"/>
</dbReference>
<dbReference type="AlphaFoldDB" id="A0AAN7K0Q7"/>
<sequence length="1018" mass="112215">MRGGATACSVHQTLTSEAASVLKQSLGLARRRGHAQLTPLHVAYTLLSSTRASDLLRRACVKSQLHPPPSQLQQQSGLGLGLGAYPLQCRALELCFNVALNRLPTITSPPPSAPFLHSQQPSLSNALVAALKRAQAHQRRGCIEQQQQQQQQQNQPLLTAKVELEQLVLSILDDPSISRVMREAGFSSTAMKTNIEDSLSSSPVFQLPSINASYGVFSSPPSPTRETAHHHKHQHHQLSPFWPPHFLSRSPERSPLFFPVSPLHKFSETPTGNHHHNHPRTSPSLKEDDVKLVMEVMLREKRRNTVIVGDSVSITEGLVMEINERLGSGDVPSELKPVSFIKFHLHAESLRFMNRDDVEMKYLSDLRRKVEQSSSGAIVYVGDLKWAAIHDDDDETTDSAVGHLVKEIGKLGHGGNRVWVLGIASFQTYIRCQMKFRPPLDLQWGVQAVSVPSGGLCLSLHSPSLNDESSTPLLKSSPSSTKEAEQQLGCCGECTSNFEKEAGSSRHMPVPSWLQPLGTAPSHEEELMELRRKWSGLCKTLHQGKRVGQAICENSASYTTSNQTAPVSSKQYAYRWPSGSISFASPNPRPAGSIPRFRRQNSCTLEFDLNRRTMNGPPPPNLSSLRTTESRGDVKITLGLGNDAGSLERTVRRAEMCRMIKDYVPWQSENVPGIVEALMMDRGDTWLLITGNDRAGKIRLASAIGESVFGSASSVLYLNMRTDSFDQLLGKTTGTLGDHVVLVEDVDFADNRFIKFLIDRFESGNREGGTGRVVFVLTKGSPVGYECGGNPKSVLRMVLKVDAEDSGKKRKAEMAAYMDKRSTKSPRILDLNVGVDDYYHEDSTEAEPKQEDLSPISSDLTRENNTGDQVQSPGEVLLDMIENRFSLNRSPARDREMREFVAAKIKGSFDEAINKGGVVAVDNKVVYKVNLGIEDRVLEGVLGGGGDSFIHNVFEKWLRDIFQACVEIEREKFYLGDGISGVRLLCLREDEKGDGGGECGKHGFLGTNLPDKVSVSFV</sequence>
<feature type="domain" description="Clp R" evidence="5">
    <location>
        <begin position="10"/>
        <end position="202"/>
    </location>
</feature>
<evidence type="ECO:0000313" key="6">
    <source>
        <dbReference type="EMBL" id="KAK4756164.1"/>
    </source>
</evidence>
<dbReference type="Gene3D" id="1.10.1780.10">
    <property type="entry name" value="Clp, N-terminal domain"/>
    <property type="match status" value="1"/>
</dbReference>
<feature type="compositionally biased region" description="Polar residues" evidence="4">
    <location>
        <begin position="855"/>
        <end position="871"/>
    </location>
</feature>
<feature type="region of interest" description="Disordered" evidence="4">
    <location>
        <begin position="609"/>
        <end position="628"/>
    </location>
</feature>
<reference evidence="6 7" key="1">
    <citation type="journal article" date="2023" name="Hortic Res">
        <title>Pangenome of water caltrop reveals structural variations and asymmetric subgenome divergence after allopolyploidization.</title>
        <authorList>
            <person name="Zhang X."/>
            <person name="Chen Y."/>
            <person name="Wang L."/>
            <person name="Yuan Y."/>
            <person name="Fang M."/>
            <person name="Shi L."/>
            <person name="Lu R."/>
            <person name="Comes H.P."/>
            <person name="Ma Y."/>
            <person name="Chen Y."/>
            <person name="Huang G."/>
            <person name="Zhou Y."/>
            <person name="Zheng Z."/>
            <person name="Qiu Y."/>
        </authorList>
    </citation>
    <scope>NUCLEOTIDE SEQUENCE [LARGE SCALE GENOMIC DNA]</scope>
    <source>
        <tissue evidence="6">Roots</tissue>
    </source>
</reference>
<feature type="region of interest" description="Disordered" evidence="4">
    <location>
        <begin position="267"/>
        <end position="286"/>
    </location>
</feature>
<dbReference type="PROSITE" id="PS51903">
    <property type="entry name" value="CLP_R"/>
    <property type="match status" value="1"/>
</dbReference>
<name>A0AAN7K0Q7_9MYRT</name>
<dbReference type="PANTHER" id="PTHR43572:SF3">
    <property type="entry name" value="PROTEIN SMAX1-LIKE 5"/>
    <property type="match status" value="1"/>
</dbReference>
<dbReference type="InterPro" id="IPR051650">
    <property type="entry name" value="SL_signaling_regulator"/>
</dbReference>
<gene>
    <name evidence="6" type="ORF">SAY87_006291</name>
</gene>
<dbReference type="InterPro" id="IPR036628">
    <property type="entry name" value="Clp_N_dom_sf"/>
</dbReference>
<keyword evidence="7" id="KW-1185">Reference proteome</keyword>
<dbReference type="SUPFAM" id="SSF81923">
    <property type="entry name" value="Double Clp-N motif"/>
    <property type="match status" value="1"/>
</dbReference>
<comment type="similarity">
    <text evidence="1">Belongs to the ClpA/ClpB family.</text>
</comment>
<comment type="caution">
    <text evidence="6">The sequence shown here is derived from an EMBL/GenBank/DDBJ whole genome shotgun (WGS) entry which is preliminary data.</text>
</comment>
<dbReference type="Proteomes" id="UP001345219">
    <property type="component" value="Chromosome 6"/>
</dbReference>
<evidence type="ECO:0000256" key="3">
    <source>
        <dbReference type="PROSITE-ProRule" id="PRU01251"/>
    </source>
</evidence>
<evidence type="ECO:0000256" key="4">
    <source>
        <dbReference type="SAM" id="MobiDB-lite"/>
    </source>
</evidence>
<keyword evidence="2 3" id="KW-0677">Repeat</keyword>
<dbReference type="EMBL" id="JAXIOK010000013">
    <property type="protein sequence ID" value="KAK4756164.1"/>
    <property type="molecule type" value="Genomic_DNA"/>
</dbReference>
<evidence type="ECO:0000256" key="1">
    <source>
        <dbReference type="ARBA" id="ARBA00008675"/>
    </source>
</evidence>
<dbReference type="Pfam" id="PF23569">
    <property type="entry name" value="NBD_SMAX1"/>
    <property type="match status" value="1"/>
</dbReference>
<feature type="compositionally biased region" description="Basic and acidic residues" evidence="4">
    <location>
        <begin position="841"/>
        <end position="852"/>
    </location>
</feature>
<dbReference type="InterPro" id="IPR004176">
    <property type="entry name" value="Clp_R_N"/>
</dbReference>
<protein>
    <recommendedName>
        <fullName evidence="5">Clp R domain-containing protein</fullName>
    </recommendedName>
</protein>
<feature type="region of interest" description="Disordered" evidence="4">
    <location>
        <begin position="841"/>
        <end position="871"/>
    </location>
</feature>
<dbReference type="InterPro" id="IPR058680">
    <property type="entry name" value="NBD_SMAX1-like"/>
</dbReference>
<evidence type="ECO:0000259" key="5">
    <source>
        <dbReference type="PROSITE" id="PS51903"/>
    </source>
</evidence>